<dbReference type="AlphaFoldDB" id="A0A0N7GSR4"/>
<gene>
    <name evidence="1" type="ORF">AN936_14040</name>
</gene>
<dbReference type="PANTHER" id="PTHR13812:SF19">
    <property type="entry name" value="KETIMINE REDUCTASE MU-CRYSTALLIN"/>
    <property type="match status" value="1"/>
</dbReference>
<dbReference type="PIRSF" id="PIRSF001439">
    <property type="entry name" value="CryM"/>
    <property type="match status" value="1"/>
</dbReference>
<sequence>MSTLPLVLDDRAVAAALETIDVAAELAVMFAGLANGRAAQPPQTLTLFPDGMGDFIAYLGALADRAVFGAKLSPYLPRDGGALVTAWTVILSMETGAPLLLCDAKRLTTERTAGTTALAVDLLARPDARSLAVIGTGPVGLAHLRHVGPLRDWARVTLCSPGATERQDLPRTLDSGCPVIVETDPGRAIADADVILLCTSSGAPVIDVDRAKADALITSISTNAADAHEIDPAALAAMEVYCDYAPTAPLSAGEMKLAIAAGLWSADALRGDLPALMVGRAPQPTGSKRIFFRSIGLGLEDVALADAVHRATRKEG</sequence>
<reference evidence="1 2" key="1">
    <citation type="journal article" date="2015" name="Genome Announc.">
        <title>Complete Genome Sequence of Polypropylene Glycol- and Polyethylene Glycol-Degrading Sphingopyxis macrogoltabida Strain EY-1.</title>
        <authorList>
            <person name="Ohtsubo Y."/>
            <person name="Nagata Y."/>
            <person name="Numata M."/>
            <person name="Tsuchikane K."/>
            <person name="Hosoyama A."/>
            <person name="Yamazoe A."/>
            <person name="Tsuda M."/>
            <person name="Fujita N."/>
            <person name="Kawai F."/>
        </authorList>
    </citation>
    <scope>NUCLEOTIDE SEQUENCE [LARGE SCALE GENOMIC DNA]</scope>
    <source>
        <strain evidence="1 2">EY-1</strain>
    </source>
</reference>
<dbReference type="Proteomes" id="UP000058074">
    <property type="component" value="Chromosome"/>
</dbReference>
<dbReference type="Pfam" id="PF02423">
    <property type="entry name" value="OCD_Mu_crystall"/>
    <property type="match status" value="1"/>
</dbReference>
<dbReference type="InterPro" id="IPR036291">
    <property type="entry name" value="NAD(P)-bd_dom_sf"/>
</dbReference>
<dbReference type="InterPro" id="IPR023401">
    <property type="entry name" value="ODC_N"/>
</dbReference>
<dbReference type="InterPro" id="IPR003462">
    <property type="entry name" value="ODC_Mu_crystall"/>
</dbReference>
<organism evidence="1 2">
    <name type="scientific">Sphingopyxis macrogoltabida</name>
    <name type="common">Sphingomonas macrogoltabidus</name>
    <dbReference type="NCBI Taxonomy" id="33050"/>
    <lineage>
        <taxon>Bacteria</taxon>
        <taxon>Pseudomonadati</taxon>
        <taxon>Pseudomonadota</taxon>
        <taxon>Alphaproteobacteria</taxon>
        <taxon>Sphingomonadales</taxon>
        <taxon>Sphingomonadaceae</taxon>
        <taxon>Sphingopyxis</taxon>
    </lineage>
</organism>
<dbReference type="SUPFAM" id="SSF51735">
    <property type="entry name" value="NAD(P)-binding Rossmann-fold domains"/>
    <property type="match status" value="1"/>
</dbReference>
<proteinExistence type="predicted"/>
<dbReference type="KEGG" id="smag:AN936_14040"/>
<dbReference type="PATRIC" id="fig|33050.5.peg.2905"/>
<accession>A0A0N7GSR4</accession>
<dbReference type="EMBL" id="CP012700">
    <property type="protein sequence ID" value="ALH81443.1"/>
    <property type="molecule type" value="Genomic_DNA"/>
</dbReference>
<dbReference type="OrthoDB" id="9785971at2"/>
<dbReference type="GO" id="GO:0005737">
    <property type="term" value="C:cytoplasm"/>
    <property type="evidence" value="ECO:0007669"/>
    <property type="project" value="TreeGrafter"/>
</dbReference>
<dbReference type="RefSeq" id="WP_054588655.1">
    <property type="nucleotide sequence ID" value="NZ_CP012700.1"/>
</dbReference>
<dbReference type="PANTHER" id="PTHR13812">
    <property type="entry name" value="KETIMINE REDUCTASE MU-CRYSTALLIN"/>
    <property type="match status" value="1"/>
</dbReference>
<evidence type="ECO:0000313" key="1">
    <source>
        <dbReference type="EMBL" id="ALH81443.1"/>
    </source>
</evidence>
<name>A0A0N7GSR4_SPHMC</name>
<dbReference type="Gene3D" id="3.40.50.720">
    <property type="entry name" value="NAD(P)-binding Rossmann-like Domain"/>
    <property type="match status" value="1"/>
</dbReference>
<evidence type="ECO:0000313" key="2">
    <source>
        <dbReference type="Proteomes" id="UP000058074"/>
    </source>
</evidence>
<protein>
    <submittedName>
        <fullName evidence="1">Ornithine cyclodeaminase</fullName>
    </submittedName>
</protein>
<dbReference type="Gene3D" id="3.30.1780.10">
    <property type="entry name" value="ornithine cyclodeaminase, domain 1"/>
    <property type="match status" value="1"/>
</dbReference>